<proteinExistence type="predicted"/>
<dbReference type="GO" id="GO:0009451">
    <property type="term" value="P:RNA modification"/>
    <property type="evidence" value="ECO:0007669"/>
    <property type="project" value="InterPro"/>
</dbReference>
<dbReference type="FunFam" id="1.25.40.10:FF:000090">
    <property type="entry name" value="Pentatricopeptide repeat-containing protein, chloroplastic"/>
    <property type="match status" value="1"/>
</dbReference>
<evidence type="ECO:0008006" key="5">
    <source>
        <dbReference type="Google" id="ProtNLM"/>
    </source>
</evidence>
<dbReference type="AlphaFoldDB" id="D8QYV8"/>
<feature type="repeat" description="PPR" evidence="2">
    <location>
        <begin position="76"/>
        <end position="110"/>
    </location>
</feature>
<sequence>MSTALRIDRRENLIQLLRSCKNLTDARRAHTRIFEELGDRAATDDVFLANSLVQSYGRCGSAEDSRWVFDATRAKNAHSWVSMLAAYAHNGHLDEAKRFFAAMPDKNRSDPVACNILIGVHSQCGEIGEAKRLFDQAPDRTVVSYNTLIQAFARSGHLIYAKWMFHSMPERSIVSWNSIISACGEHGLVQETKEIFDRAPQRNVISWNAMIQAYSSSGHLGDASALFQTMRERSVISWTVMIVGYAHSGELESASAAFDRMPERGVAAWNAIISAHGQSKNLTAAERLFDSMPERSTVSWNAMLQLLADSGEIDRAKELFARVPRRDVISWNTAVKLHAELGDVDGAMGLFHKMPQWNSISWNILFHACGSVEESKHLYDTMPVHGIESWTTMLSTSVSETTILTVLAHNGHLSAARECFHSMAETTIVAQTAMLAAYAQNGHVKEAKELFDSMPRTSFVSWNAMVTAYAQNGHPREALELFHSMVLHGERPDEMTFSSILLASSHNGMADRGWSYFASMVPDYCVRPVRDHFYCMVDAFGRAGRLAEAMELAERMPFEADVVVWRSLLGACRTSRDVETGAFVAHKLFEADPGDSVAYTILAGMYATAGMKDEEAKVMKLMEQNCDNKNHQVSQPPLLE</sequence>
<keyword evidence="4" id="KW-1185">Reference proteome</keyword>
<dbReference type="NCBIfam" id="TIGR00756">
    <property type="entry name" value="PPR"/>
    <property type="match status" value="6"/>
</dbReference>
<organism evidence="4">
    <name type="scientific">Selaginella moellendorffii</name>
    <name type="common">Spikemoss</name>
    <dbReference type="NCBI Taxonomy" id="88036"/>
    <lineage>
        <taxon>Eukaryota</taxon>
        <taxon>Viridiplantae</taxon>
        <taxon>Streptophyta</taxon>
        <taxon>Embryophyta</taxon>
        <taxon>Tracheophyta</taxon>
        <taxon>Lycopodiopsida</taxon>
        <taxon>Selaginellales</taxon>
        <taxon>Selaginellaceae</taxon>
        <taxon>Selaginella</taxon>
    </lineage>
</organism>
<dbReference type="InterPro" id="IPR002885">
    <property type="entry name" value="PPR_rpt"/>
</dbReference>
<evidence type="ECO:0000313" key="3">
    <source>
        <dbReference type="EMBL" id="EFJ34306.1"/>
    </source>
</evidence>
<evidence type="ECO:0000256" key="2">
    <source>
        <dbReference type="PROSITE-ProRule" id="PRU00708"/>
    </source>
</evidence>
<dbReference type="Pfam" id="PF13041">
    <property type="entry name" value="PPR_2"/>
    <property type="match status" value="1"/>
</dbReference>
<feature type="repeat" description="PPR" evidence="2">
    <location>
        <begin position="296"/>
        <end position="330"/>
    </location>
</feature>
<dbReference type="InParanoid" id="D8QYV8"/>
<dbReference type="KEGG" id="smo:SELMODRAFT_81279"/>
<accession>D8QYV8</accession>
<dbReference type="Gramene" id="EFJ34306">
    <property type="protein sequence ID" value="EFJ34306"/>
    <property type="gene ID" value="SELMODRAFT_81279"/>
</dbReference>
<dbReference type="PROSITE" id="PS51375">
    <property type="entry name" value="PPR"/>
    <property type="match status" value="6"/>
</dbReference>
<evidence type="ECO:0000256" key="1">
    <source>
        <dbReference type="ARBA" id="ARBA00022737"/>
    </source>
</evidence>
<feature type="repeat" description="PPR" evidence="2">
    <location>
        <begin position="427"/>
        <end position="457"/>
    </location>
</feature>
<reference evidence="3 4" key="1">
    <citation type="journal article" date="2011" name="Science">
        <title>The Selaginella genome identifies genetic changes associated with the evolution of vascular plants.</title>
        <authorList>
            <person name="Banks J.A."/>
            <person name="Nishiyama T."/>
            <person name="Hasebe M."/>
            <person name="Bowman J.L."/>
            <person name="Gribskov M."/>
            <person name="dePamphilis C."/>
            <person name="Albert V.A."/>
            <person name="Aono N."/>
            <person name="Aoyama T."/>
            <person name="Ambrose B.A."/>
            <person name="Ashton N.W."/>
            <person name="Axtell M.J."/>
            <person name="Barker E."/>
            <person name="Barker M.S."/>
            <person name="Bennetzen J.L."/>
            <person name="Bonawitz N.D."/>
            <person name="Chapple C."/>
            <person name="Cheng C."/>
            <person name="Correa L.G."/>
            <person name="Dacre M."/>
            <person name="DeBarry J."/>
            <person name="Dreyer I."/>
            <person name="Elias M."/>
            <person name="Engstrom E.M."/>
            <person name="Estelle M."/>
            <person name="Feng L."/>
            <person name="Finet C."/>
            <person name="Floyd S.K."/>
            <person name="Frommer W.B."/>
            <person name="Fujita T."/>
            <person name="Gramzow L."/>
            <person name="Gutensohn M."/>
            <person name="Harholt J."/>
            <person name="Hattori M."/>
            <person name="Heyl A."/>
            <person name="Hirai T."/>
            <person name="Hiwatashi Y."/>
            <person name="Ishikawa M."/>
            <person name="Iwata M."/>
            <person name="Karol K.G."/>
            <person name="Koehler B."/>
            <person name="Kolukisaoglu U."/>
            <person name="Kubo M."/>
            <person name="Kurata T."/>
            <person name="Lalonde S."/>
            <person name="Li K."/>
            <person name="Li Y."/>
            <person name="Litt A."/>
            <person name="Lyons E."/>
            <person name="Manning G."/>
            <person name="Maruyama T."/>
            <person name="Michael T.P."/>
            <person name="Mikami K."/>
            <person name="Miyazaki S."/>
            <person name="Morinaga S."/>
            <person name="Murata T."/>
            <person name="Mueller-Roeber B."/>
            <person name="Nelson D.R."/>
            <person name="Obara M."/>
            <person name="Oguri Y."/>
            <person name="Olmstead R.G."/>
            <person name="Onodera N."/>
            <person name="Petersen B.L."/>
            <person name="Pils B."/>
            <person name="Prigge M."/>
            <person name="Rensing S.A."/>
            <person name="Riano-Pachon D.M."/>
            <person name="Roberts A.W."/>
            <person name="Sato Y."/>
            <person name="Scheller H.V."/>
            <person name="Schulz B."/>
            <person name="Schulz C."/>
            <person name="Shakirov E.V."/>
            <person name="Shibagaki N."/>
            <person name="Shinohara N."/>
            <person name="Shippen D.E."/>
            <person name="Soerensen I."/>
            <person name="Sotooka R."/>
            <person name="Sugimoto N."/>
            <person name="Sugita M."/>
            <person name="Sumikawa N."/>
            <person name="Tanurdzic M."/>
            <person name="Theissen G."/>
            <person name="Ulvskov P."/>
            <person name="Wakazuki S."/>
            <person name="Weng J.K."/>
            <person name="Willats W.W."/>
            <person name="Wipf D."/>
            <person name="Wolf P.G."/>
            <person name="Yang L."/>
            <person name="Zimmer A.D."/>
            <person name="Zhu Q."/>
            <person name="Mitros T."/>
            <person name="Hellsten U."/>
            <person name="Loque D."/>
            <person name="Otillar R."/>
            <person name="Salamov A."/>
            <person name="Schmutz J."/>
            <person name="Shapiro H."/>
            <person name="Lindquist E."/>
            <person name="Lucas S."/>
            <person name="Rokhsar D."/>
            <person name="Grigoriev I.V."/>
        </authorList>
    </citation>
    <scope>NUCLEOTIDE SEQUENCE [LARGE SCALE GENOMIC DNA]</scope>
</reference>
<dbReference type="GO" id="GO:0003723">
    <property type="term" value="F:RNA binding"/>
    <property type="evidence" value="ECO:0007669"/>
    <property type="project" value="InterPro"/>
</dbReference>
<protein>
    <recommendedName>
        <fullName evidence="5">Pentacotripeptide-repeat region of PRORP domain-containing protein</fullName>
    </recommendedName>
</protein>
<dbReference type="eggNOG" id="KOG4197">
    <property type="taxonomic scope" value="Eukaryota"/>
</dbReference>
<dbReference type="Pfam" id="PF01535">
    <property type="entry name" value="PPR"/>
    <property type="match status" value="11"/>
</dbReference>
<feature type="repeat" description="PPR" evidence="2">
    <location>
        <begin position="203"/>
        <end position="237"/>
    </location>
</feature>
<dbReference type="EMBL" id="GL377569">
    <property type="protein sequence ID" value="EFJ34306.1"/>
    <property type="molecule type" value="Genomic_DNA"/>
</dbReference>
<dbReference type="PANTHER" id="PTHR47926">
    <property type="entry name" value="PENTATRICOPEPTIDE REPEAT-CONTAINING PROTEIN"/>
    <property type="match status" value="1"/>
</dbReference>
<feature type="repeat" description="PPR" evidence="2">
    <location>
        <begin position="141"/>
        <end position="175"/>
    </location>
</feature>
<dbReference type="PANTHER" id="PTHR47926:SF533">
    <property type="entry name" value="DYW DOMAIN-CONTAINING PROTEIN"/>
    <property type="match status" value="1"/>
</dbReference>
<feature type="repeat" description="PPR" evidence="2">
    <location>
        <begin position="458"/>
        <end position="492"/>
    </location>
</feature>
<dbReference type="Proteomes" id="UP000001514">
    <property type="component" value="Unassembled WGS sequence"/>
</dbReference>
<dbReference type="SUPFAM" id="SSF48452">
    <property type="entry name" value="TPR-like"/>
    <property type="match status" value="2"/>
</dbReference>
<dbReference type="Gene3D" id="1.25.40.10">
    <property type="entry name" value="Tetratricopeptide repeat domain"/>
    <property type="match status" value="6"/>
</dbReference>
<keyword evidence="1" id="KW-0677">Repeat</keyword>
<dbReference type="HOGENOM" id="CLU_002706_30_3_1"/>
<dbReference type="InterPro" id="IPR011990">
    <property type="entry name" value="TPR-like_helical_dom_sf"/>
</dbReference>
<evidence type="ECO:0000313" key="4">
    <source>
        <dbReference type="Proteomes" id="UP000001514"/>
    </source>
</evidence>
<dbReference type="InterPro" id="IPR046960">
    <property type="entry name" value="PPR_At4g14850-like_plant"/>
</dbReference>
<name>D8QYV8_SELML</name>
<gene>
    <name evidence="3" type="ORF">SELMODRAFT_81279</name>
</gene>